<evidence type="ECO:0000256" key="1">
    <source>
        <dbReference type="ARBA" id="ARBA00022801"/>
    </source>
</evidence>
<dbReference type="Gene3D" id="3.40.50.1820">
    <property type="entry name" value="alpha/beta hydrolase"/>
    <property type="match status" value="1"/>
</dbReference>
<accession>A0ABS6B3T0</accession>
<dbReference type="PANTHER" id="PTHR48081">
    <property type="entry name" value="AB HYDROLASE SUPERFAMILY PROTEIN C4A8.06C"/>
    <property type="match status" value="1"/>
</dbReference>
<organism evidence="3 4">
    <name type="scientific">Nocardia albiluteola</name>
    <dbReference type="NCBI Taxonomy" id="2842303"/>
    <lineage>
        <taxon>Bacteria</taxon>
        <taxon>Bacillati</taxon>
        <taxon>Actinomycetota</taxon>
        <taxon>Actinomycetes</taxon>
        <taxon>Mycobacteriales</taxon>
        <taxon>Nocardiaceae</taxon>
        <taxon>Nocardia</taxon>
    </lineage>
</organism>
<dbReference type="GO" id="GO:0016787">
    <property type="term" value="F:hydrolase activity"/>
    <property type="evidence" value="ECO:0007669"/>
    <property type="project" value="UniProtKB-KW"/>
</dbReference>
<gene>
    <name evidence="3" type="ORF">KO481_25955</name>
</gene>
<comment type="caution">
    <text evidence="3">The sequence shown here is derived from an EMBL/GenBank/DDBJ whole genome shotgun (WGS) entry which is preliminary data.</text>
</comment>
<evidence type="ECO:0000259" key="2">
    <source>
        <dbReference type="Pfam" id="PF07859"/>
    </source>
</evidence>
<name>A0ABS6B3T0_9NOCA</name>
<reference evidence="3 4" key="1">
    <citation type="submission" date="2021-06" db="EMBL/GenBank/DDBJ databases">
        <title>Actinomycetes sequencing.</title>
        <authorList>
            <person name="Shan Q."/>
        </authorList>
    </citation>
    <scope>NUCLEOTIDE SEQUENCE [LARGE SCALE GENOMIC DNA]</scope>
    <source>
        <strain evidence="3 4">NEAU-G5</strain>
    </source>
</reference>
<dbReference type="Proteomes" id="UP000733379">
    <property type="component" value="Unassembled WGS sequence"/>
</dbReference>
<keyword evidence="4" id="KW-1185">Reference proteome</keyword>
<dbReference type="PANTHER" id="PTHR48081:SF8">
    <property type="entry name" value="ALPHA_BETA HYDROLASE FOLD-3 DOMAIN-CONTAINING PROTEIN-RELATED"/>
    <property type="match status" value="1"/>
</dbReference>
<dbReference type="InterPro" id="IPR029058">
    <property type="entry name" value="AB_hydrolase_fold"/>
</dbReference>
<sequence>MTDNDYAIDPELLPWLAMLPKVDLADMAAARAGIGELAASLPPVQIPDGLEIREVRIPGHDGTEITARVYATAKAGNGLRSGYVHIHGGGFVLGDLDTFEQTPVDIAAACDVVVVAPDYRLAPEHPFPAGLEDCYATLEWLAANAADLGVDPARIAVGGESAGGGLSAAVALLARDRQGPPLCFQLLEIPELDDRLDTPSMRRFVDTPIWNQPAAVWSWKYYLSGTPEVPGLQYAAPARAHDLAGLPPAFVSTCEFDPLRDEGMSYAQRLLAAGVSTELHHYRGTFHGSEMVREAAVSRRMAADRMDALRRALGAATGSDRPVGERVS</sequence>
<dbReference type="EMBL" id="JAHKNI010000009">
    <property type="protein sequence ID" value="MBU3064962.1"/>
    <property type="molecule type" value="Genomic_DNA"/>
</dbReference>
<dbReference type="InterPro" id="IPR050300">
    <property type="entry name" value="GDXG_lipolytic_enzyme"/>
</dbReference>
<dbReference type="InterPro" id="IPR013094">
    <property type="entry name" value="AB_hydrolase_3"/>
</dbReference>
<dbReference type="SUPFAM" id="SSF53474">
    <property type="entry name" value="alpha/beta-Hydrolases"/>
    <property type="match status" value="1"/>
</dbReference>
<feature type="domain" description="Alpha/beta hydrolase fold-3" evidence="2">
    <location>
        <begin position="84"/>
        <end position="288"/>
    </location>
</feature>
<proteinExistence type="predicted"/>
<keyword evidence="1 3" id="KW-0378">Hydrolase</keyword>
<evidence type="ECO:0000313" key="3">
    <source>
        <dbReference type="EMBL" id="MBU3064962.1"/>
    </source>
</evidence>
<protein>
    <submittedName>
        <fullName evidence="3">Alpha/beta hydrolase</fullName>
    </submittedName>
</protein>
<dbReference type="Pfam" id="PF07859">
    <property type="entry name" value="Abhydrolase_3"/>
    <property type="match status" value="1"/>
</dbReference>
<evidence type="ECO:0000313" key="4">
    <source>
        <dbReference type="Proteomes" id="UP000733379"/>
    </source>
</evidence>